<dbReference type="Gene3D" id="2.60.40.420">
    <property type="entry name" value="Cupredoxins - blue copper proteins"/>
    <property type="match status" value="1"/>
</dbReference>
<protein>
    <recommendedName>
        <fullName evidence="3">Plastocyanin-like domain-containing protein</fullName>
    </recommendedName>
</protein>
<evidence type="ECO:0000313" key="1">
    <source>
        <dbReference type="EMBL" id="KAK9674929.1"/>
    </source>
</evidence>
<dbReference type="EMBL" id="JASJQH010009885">
    <property type="protein sequence ID" value="KAK9674929.1"/>
    <property type="molecule type" value="Genomic_DNA"/>
</dbReference>
<evidence type="ECO:0000313" key="2">
    <source>
        <dbReference type="Proteomes" id="UP001479436"/>
    </source>
</evidence>
<dbReference type="InterPro" id="IPR008972">
    <property type="entry name" value="Cupredoxin"/>
</dbReference>
<dbReference type="SUPFAM" id="SSF49503">
    <property type="entry name" value="Cupredoxins"/>
    <property type="match status" value="2"/>
</dbReference>
<dbReference type="Proteomes" id="UP001479436">
    <property type="component" value="Unassembled WGS sequence"/>
</dbReference>
<reference evidence="1 2" key="1">
    <citation type="submission" date="2023-04" db="EMBL/GenBank/DDBJ databases">
        <title>Genome of Basidiobolus ranarum AG-B5.</title>
        <authorList>
            <person name="Stajich J.E."/>
            <person name="Carter-House D."/>
            <person name="Gryganskyi A."/>
        </authorList>
    </citation>
    <scope>NUCLEOTIDE SEQUENCE [LARGE SCALE GENOMIC DNA]</scope>
    <source>
        <strain evidence="1 2">AG-B5</strain>
    </source>
</reference>
<organism evidence="1 2">
    <name type="scientific">Basidiobolus ranarum</name>
    <dbReference type="NCBI Taxonomy" id="34480"/>
    <lineage>
        <taxon>Eukaryota</taxon>
        <taxon>Fungi</taxon>
        <taxon>Fungi incertae sedis</taxon>
        <taxon>Zoopagomycota</taxon>
        <taxon>Entomophthoromycotina</taxon>
        <taxon>Basidiobolomycetes</taxon>
        <taxon>Basidiobolales</taxon>
        <taxon>Basidiobolaceae</taxon>
        <taxon>Basidiobolus</taxon>
    </lineage>
</organism>
<proteinExistence type="predicted"/>
<accession>A0ABR2VMA9</accession>
<gene>
    <name evidence="1" type="ORF">K7432_016786</name>
</gene>
<name>A0ABR2VMA9_9FUNG</name>
<keyword evidence="2" id="KW-1185">Reference proteome</keyword>
<comment type="caution">
    <text evidence="1">The sequence shown here is derived from an EMBL/GenBank/DDBJ whole genome shotgun (WGS) entry which is preliminary data.</text>
</comment>
<sequence length="273" mass="30433">MHCPLIQHDVRYDDGTNIGYNEDSTVAPGRTRVYNWYADQHLGALPLQDHADIRNHKHHGLIGALVILPAHEVPENWIGAESNVYYHTNVYGGKARRGRLLYQDKVVILQSGLRLFQNNAANTPIPYATGFPFQVLSNVTTPVPGEAGVNFQDAGLKAMSYRNQPAFATRWLQNSRPSTEIFHALAGVRQILYVVSGLDKSRPQSFHLHGHAWIDQLKAPQHGVSSVNNAIGPGSSIANEFTASNSTGDWAYRTGWLNTEYLLESWGIFRVHK</sequence>
<evidence type="ECO:0008006" key="3">
    <source>
        <dbReference type="Google" id="ProtNLM"/>
    </source>
</evidence>